<proteinExistence type="predicted"/>
<dbReference type="InterPro" id="IPR030395">
    <property type="entry name" value="GP_PDE_dom"/>
</dbReference>
<gene>
    <name evidence="2" type="ORF">C8261_06140</name>
</gene>
<keyword evidence="3" id="KW-1185">Reference proteome</keyword>
<dbReference type="PROSITE" id="PS51704">
    <property type="entry name" value="GP_PDE"/>
    <property type="match status" value="1"/>
</dbReference>
<reference evidence="2 3" key="1">
    <citation type="submission" date="2018-03" db="EMBL/GenBank/DDBJ databases">
        <authorList>
            <person name="Keele B.F."/>
        </authorList>
    </citation>
    <scope>NUCLEOTIDE SEQUENCE [LARGE SCALE GENOMIC DNA]</scope>
    <source>
        <strain evidence="2 3">D20</strain>
    </source>
</reference>
<dbReference type="PANTHER" id="PTHR46211">
    <property type="entry name" value="GLYCEROPHOSPHORYL DIESTER PHOSPHODIESTERASE"/>
    <property type="match status" value="1"/>
</dbReference>
<comment type="caution">
    <text evidence="2">The sequence shown here is derived from an EMBL/GenBank/DDBJ whole genome shotgun (WGS) entry which is preliminary data.</text>
</comment>
<dbReference type="GO" id="GO:0008081">
    <property type="term" value="F:phosphoric diester hydrolase activity"/>
    <property type="evidence" value="ECO:0007669"/>
    <property type="project" value="InterPro"/>
</dbReference>
<protein>
    <submittedName>
        <fullName evidence="2">Glycerophosphodiester phosphodiesterase</fullName>
    </submittedName>
</protein>
<dbReference type="GO" id="GO:0006629">
    <property type="term" value="P:lipid metabolic process"/>
    <property type="evidence" value="ECO:0007669"/>
    <property type="project" value="InterPro"/>
</dbReference>
<evidence type="ECO:0000259" key="1">
    <source>
        <dbReference type="PROSITE" id="PS51704"/>
    </source>
</evidence>
<dbReference type="AlphaFoldDB" id="A0A2T4IGS3"/>
<accession>A0A2T4IGS3</accession>
<dbReference type="RefSeq" id="WP_107492786.1">
    <property type="nucleotide sequence ID" value="NZ_PZKC01000004.1"/>
</dbReference>
<dbReference type="Proteomes" id="UP000241193">
    <property type="component" value="Unassembled WGS sequence"/>
</dbReference>
<dbReference type="Gene3D" id="3.20.20.190">
    <property type="entry name" value="Phosphatidylinositol (PI) phosphodiesterase"/>
    <property type="match status" value="1"/>
</dbReference>
<dbReference type="OrthoDB" id="9795622at2"/>
<dbReference type="SUPFAM" id="SSF51695">
    <property type="entry name" value="PLC-like phosphodiesterases"/>
    <property type="match status" value="1"/>
</dbReference>
<reference evidence="2 3" key="2">
    <citation type="submission" date="2018-04" db="EMBL/GenBank/DDBJ databases">
        <title>Thauera lacus sp. nov., isolated from an saline lake in Inner Mongolia, China.</title>
        <authorList>
            <person name="Liang Q.-Y."/>
        </authorList>
    </citation>
    <scope>NUCLEOTIDE SEQUENCE [LARGE SCALE GENOMIC DNA]</scope>
    <source>
        <strain evidence="2 3">D20</strain>
    </source>
</reference>
<dbReference type="EMBL" id="PZKC01000004">
    <property type="protein sequence ID" value="PTD96977.1"/>
    <property type="molecule type" value="Genomic_DNA"/>
</dbReference>
<dbReference type="Pfam" id="PF03009">
    <property type="entry name" value="GDPD"/>
    <property type="match status" value="1"/>
</dbReference>
<sequence length="253" mass="26666">MSPDAASQWLWPRVLAHRCGGALAPENTLAGLEVAAACGCGGVEFDVMLTADQQPVLIHDETLTRTTDRDGRVAALTLDAVRRADAGCRHAAAFAGERVPTFAEAAARCRELGLAANVEIKPASGHDVATGARVAADAARLWAGSVLPPLLSSFSVAALAAATQAAPTLPRALLCERLDEDWQARCEELGVIAVHADAALLERDQAAAVRAAGYRLAVYTVNDAQRAATLFDWGVDCVITDRPERVRPPRGRS</sequence>
<evidence type="ECO:0000313" key="3">
    <source>
        <dbReference type="Proteomes" id="UP000241193"/>
    </source>
</evidence>
<organism evidence="2 3">
    <name type="scientific">Pseudothauera lacus</name>
    <dbReference type="NCBI Taxonomy" id="2136175"/>
    <lineage>
        <taxon>Bacteria</taxon>
        <taxon>Pseudomonadati</taxon>
        <taxon>Pseudomonadota</taxon>
        <taxon>Betaproteobacteria</taxon>
        <taxon>Rhodocyclales</taxon>
        <taxon>Zoogloeaceae</taxon>
        <taxon>Pseudothauera</taxon>
    </lineage>
</organism>
<name>A0A2T4IGS3_9RHOO</name>
<feature type="domain" description="GP-PDE" evidence="1">
    <location>
        <begin position="12"/>
        <end position="250"/>
    </location>
</feature>
<evidence type="ECO:0000313" key="2">
    <source>
        <dbReference type="EMBL" id="PTD96977.1"/>
    </source>
</evidence>
<dbReference type="NCBIfam" id="NF006989">
    <property type="entry name" value="PRK09454.1"/>
    <property type="match status" value="1"/>
</dbReference>
<dbReference type="InterPro" id="IPR017946">
    <property type="entry name" value="PLC-like_Pdiesterase_TIM-brl"/>
</dbReference>
<dbReference type="PANTHER" id="PTHR46211:SF1">
    <property type="entry name" value="GLYCEROPHOSPHODIESTER PHOSPHODIESTERASE, CYTOPLASMIC"/>
    <property type="match status" value="1"/>
</dbReference>